<sequence>MNIAGARAIGGVRLNQRENRCDTLTLAKALIGGSKFGELRNLPGEGSANECGEIGSEIFEEEEEEIGHSEIRKPPTDAEGKPKAELLTSGEGHAIEVGFSYWRSQIGNRLKDTGNT</sequence>
<reference evidence="2 3" key="1">
    <citation type="submission" date="2019-03" db="EMBL/GenBank/DDBJ databases">
        <title>First draft genome of Liparis tanakae, snailfish: a comprehensive survey of snailfish specific genes.</title>
        <authorList>
            <person name="Kim W."/>
            <person name="Song I."/>
            <person name="Jeong J.-H."/>
            <person name="Kim D."/>
            <person name="Kim S."/>
            <person name="Ryu S."/>
            <person name="Song J.Y."/>
            <person name="Lee S.K."/>
        </authorList>
    </citation>
    <scope>NUCLEOTIDE SEQUENCE [LARGE SCALE GENOMIC DNA]</scope>
    <source>
        <tissue evidence="2">Muscle</tissue>
    </source>
</reference>
<organism evidence="2 3">
    <name type="scientific">Liparis tanakae</name>
    <name type="common">Tanaka's snailfish</name>
    <dbReference type="NCBI Taxonomy" id="230148"/>
    <lineage>
        <taxon>Eukaryota</taxon>
        <taxon>Metazoa</taxon>
        <taxon>Chordata</taxon>
        <taxon>Craniata</taxon>
        <taxon>Vertebrata</taxon>
        <taxon>Euteleostomi</taxon>
        <taxon>Actinopterygii</taxon>
        <taxon>Neopterygii</taxon>
        <taxon>Teleostei</taxon>
        <taxon>Neoteleostei</taxon>
        <taxon>Acanthomorphata</taxon>
        <taxon>Eupercaria</taxon>
        <taxon>Perciformes</taxon>
        <taxon>Cottioidei</taxon>
        <taxon>Cottales</taxon>
        <taxon>Liparidae</taxon>
        <taxon>Liparis</taxon>
    </lineage>
</organism>
<gene>
    <name evidence="2" type="ORF">EYF80_046481</name>
</gene>
<comment type="caution">
    <text evidence="2">The sequence shown here is derived from an EMBL/GenBank/DDBJ whole genome shotgun (WGS) entry which is preliminary data.</text>
</comment>
<protein>
    <submittedName>
        <fullName evidence="2">Uncharacterized protein</fullName>
    </submittedName>
</protein>
<accession>A0A4Z2FQX0</accession>
<name>A0A4Z2FQX0_9TELE</name>
<dbReference type="AlphaFoldDB" id="A0A4Z2FQX0"/>
<feature type="compositionally biased region" description="Basic and acidic residues" evidence="1">
    <location>
        <begin position="66"/>
        <end position="83"/>
    </location>
</feature>
<keyword evidence="3" id="KW-1185">Reference proteome</keyword>
<proteinExistence type="predicted"/>
<feature type="region of interest" description="Disordered" evidence="1">
    <location>
        <begin position="61"/>
        <end position="83"/>
    </location>
</feature>
<evidence type="ECO:0000313" key="2">
    <source>
        <dbReference type="EMBL" id="TNN43325.1"/>
    </source>
</evidence>
<evidence type="ECO:0000256" key="1">
    <source>
        <dbReference type="SAM" id="MobiDB-lite"/>
    </source>
</evidence>
<dbReference type="Proteomes" id="UP000314294">
    <property type="component" value="Unassembled WGS sequence"/>
</dbReference>
<dbReference type="EMBL" id="SRLO01000975">
    <property type="protein sequence ID" value="TNN43325.1"/>
    <property type="molecule type" value="Genomic_DNA"/>
</dbReference>
<evidence type="ECO:0000313" key="3">
    <source>
        <dbReference type="Proteomes" id="UP000314294"/>
    </source>
</evidence>